<keyword evidence="3" id="KW-1003">Cell membrane</keyword>
<evidence type="ECO:0000256" key="2">
    <source>
        <dbReference type="ARBA" id="ARBA00022448"/>
    </source>
</evidence>
<feature type="domain" description="Major facilitator superfamily (MFS) profile" evidence="8">
    <location>
        <begin position="4"/>
        <end position="384"/>
    </location>
</feature>
<feature type="transmembrane region" description="Helical" evidence="7">
    <location>
        <begin position="157"/>
        <end position="178"/>
    </location>
</feature>
<evidence type="ECO:0000313" key="9">
    <source>
        <dbReference type="EMBL" id="RLE09948.1"/>
    </source>
</evidence>
<evidence type="ECO:0000256" key="5">
    <source>
        <dbReference type="ARBA" id="ARBA00022989"/>
    </source>
</evidence>
<feature type="transmembrane region" description="Helical" evidence="7">
    <location>
        <begin position="7"/>
        <end position="31"/>
    </location>
</feature>
<feature type="transmembrane region" description="Helical" evidence="7">
    <location>
        <begin position="242"/>
        <end position="262"/>
    </location>
</feature>
<reference evidence="9 10" key="1">
    <citation type="submission" date="2018-06" db="EMBL/GenBank/DDBJ databases">
        <title>Extensive metabolic versatility and redundancy in microbially diverse, dynamic hydrothermal sediments.</title>
        <authorList>
            <person name="Dombrowski N."/>
            <person name="Teske A."/>
            <person name="Baker B.J."/>
        </authorList>
    </citation>
    <scope>NUCLEOTIDE SEQUENCE [LARGE SCALE GENOMIC DNA]</scope>
    <source>
        <strain evidence="9">B47_G16</strain>
    </source>
</reference>
<dbReference type="Gene3D" id="1.20.1250.20">
    <property type="entry name" value="MFS general substrate transporter like domains"/>
    <property type="match status" value="2"/>
</dbReference>
<dbReference type="PANTHER" id="PTHR23517">
    <property type="entry name" value="RESISTANCE PROTEIN MDTM, PUTATIVE-RELATED-RELATED"/>
    <property type="match status" value="1"/>
</dbReference>
<gene>
    <name evidence="9" type="ORF">DRJ00_02930</name>
</gene>
<dbReference type="InterPro" id="IPR036259">
    <property type="entry name" value="MFS_trans_sf"/>
</dbReference>
<evidence type="ECO:0000256" key="7">
    <source>
        <dbReference type="SAM" id="Phobius"/>
    </source>
</evidence>
<name>A0A497E570_UNCAE</name>
<sequence length="384" mass="42415">MRREKFILYTVPFSMDVVIGLITISIPLFAINLGANPLILGGLGFTGSLLYVLLSPLFGRLSDHIGCKYLLFLGCLAYFSSSLALSFSSKVYQLFIFMAFVGISGAMFWPSLEVLVAQMKTGDFLPKRISLFNISWCMGAAVGPLIGGMIFQVGARFPFYLASLLSLLMSLLIAGELFKDKGEKIFDDPEENFLKENPSRSQEKTSSYLYVAWMANFANYFSVGTLRYLFPKLSVRLGIQPSILGILFGIIALFQTLTFYLLGKTIRWHYKLMPLIFLQLLGILGLLLVFFTSCSLIFLLAFMFIGIAGGMTYFSSIFYSLNDCKNRGAKSGIHEAVLGSGALFGPLAGGVFAQAYSLRTPYLLAIFVTSAAIIGEVLLVERRK</sequence>
<dbReference type="InterPro" id="IPR011701">
    <property type="entry name" value="MFS"/>
</dbReference>
<evidence type="ECO:0000256" key="4">
    <source>
        <dbReference type="ARBA" id="ARBA00022692"/>
    </source>
</evidence>
<dbReference type="EMBL" id="QMPZ01000023">
    <property type="protein sequence ID" value="RLE09948.1"/>
    <property type="molecule type" value="Genomic_DNA"/>
</dbReference>
<accession>A0A497E570</accession>
<proteinExistence type="predicted"/>
<dbReference type="Proteomes" id="UP000279422">
    <property type="component" value="Unassembled WGS sequence"/>
</dbReference>
<feature type="transmembrane region" description="Helical" evidence="7">
    <location>
        <begin position="69"/>
        <end position="88"/>
    </location>
</feature>
<dbReference type="Pfam" id="PF07690">
    <property type="entry name" value="MFS_1"/>
    <property type="match status" value="1"/>
</dbReference>
<dbReference type="AlphaFoldDB" id="A0A497E570"/>
<dbReference type="InterPro" id="IPR050171">
    <property type="entry name" value="MFS_Transporters"/>
</dbReference>
<dbReference type="GO" id="GO:0022857">
    <property type="term" value="F:transmembrane transporter activity"/>
    <property type="evidence" value="ECO:0007669"/>
    <property type="project" value="InterPro"/>
</dbReference>
<keyword evidence="4 7" id="KW-0812">Transmembrane</keyword>
<organism evidence="9 10">
    <name type="scientific">Aerophobetes bacterium</name>
    <dbReference type="NCBI Taxonomy" id="2030807"/>
    <lineage>
        <taxon>Bacteria</taxon>
        <taxon>Candidatus Aerophobota</taxon>
    </lineage>
</organism>
<evidence type="ECO:0000259" key="8">
    <source>
        <dbReference type="PROSITE" id="PS50850"/>
    </source>
</evidence>
<keyword evidence="6 7" id="KW-0472">Membrane</keyword>
<feature type="transmembrane region" description="Helical" evidence="7">
    <location>
        <begin position="129"/>
        <end position="151"/>
    </location>
</feature>
<evidence type="ECO:0000256" key="3">
    <source>
        <dbReference type="ARBA" id="ARBA00022475"/>
    </source>
</evidence>
<evidence type="ECO:0000313" key="10">
    <source>
        <dbReference type="Proteomes" id="UP000279422"/>
    </source>
</evidence>
<comment type="caution">
    <text evidence="9">The sequence shown here is derived from an EMBL/GenBank/DDBJ whole genome shotgun (WGS) entry which is preliminary data.</text>
</comment>
<feature type="transmembrane region" description="Helical" evidence="7">
    <location>
        <begin position="274"/>
        <end position="291"/>
    </location>
</feature>
<dbReference type="PROSITE" id="PS50850">
    <property type="entry name" value="MFS"/>
    <property type="match status" value="1"/>
</dbReference>
<keyword evidence="5 7" id="KW-1133">Transmembrane helix</keyword>
<dbReference type="GO" id="GO:0005886">
    <property type="term" value="C:plasma membrane"/>
    <property type="evidence" value="ECO:0007669"/>
    <property type="project" value="UniProtKB-SubCell"/>
</dbReference>
<dbReference type="InterPro" id="IPR020846">
    <property type="entry name" value="MFS_dom"/>
</dbReference>
<dbReference type="PANTHER" id="PTHR23517:SF3">
    <property type="entry name" value="INTEGRAL MEMBRANE TRANSPORT PROTEIN"/>
    <property type="match status" value="1"/>
</dbReference>
<dbReference type="SUPFAM" id="SSF103473">
    <property type="entry name" value="MFS general substrate transporter"/>
    <property type="match status" value="1"/>
</dbReference>
<feature type="transmembrane region" description="Helical" evidence="7">
    <location>
        <begin position="94"/>
        <end position="117"/>
    </location>
</feature>
<feature type="transmembrane region" description="Helical" evidence="7">
    <location>
        <begin position="333"/>
        <end position="356"/>
    </location>
</feature>
<feature type="transmembrane region" description="Helical" evidence="7">
    <location>
        <begin position="362"/>
        <end position="380"/>
    </location>
</feature>
<comment type="subcellular location">
    <subcellularLocation>
        <location evidence="1">Cell membrane</location>
        <topology evidence="1">Multi-pass membrane protein</topology>
    </subcellularLocation>
</comment>
<feature type="transmembrane region" description="Helical" evidence="7">
    <location>
        <begin position="208"/>
        <end position="230"/>
    </location>
</feature>
<keyword evidence="2" id="KW-0813">Transport</keyword>
<feature type="transmembrane region" description="Helical" evidence="7">
    <location>
        <begin position="37"/>
        <end position="57"/>
    </location>
</feature>
<feature type="transmembrane region" description="Helical" evidence="7">
    <location>
        <begin position="297"/>
        <end position="321"/>
    </location>
</feature>
<evidence type="ECO:0000256" key="6">
    <source>
        <dbReference type="ARBA" id="ARBA00023136"/>
    </source>
</evidence>
<evidence type="ECO:0000256" key="1">
    <source>
        <dbReference type="ARBA" id="ARBA00004651"/>
    </source>
</evidence>
<protein>
    <recommendedName>
        <fullName evidence="8">Major facilitator superfamily (MFS) profile domain-containing protein</fullName>
    </recommendedName>
</protein>